<keyword evidence="2" id="KW-0732">Signal</keyword>
<evidence type="ECO:0000256" key="2">
    <source>
        <dbReference type="SAM" id="SignalP"/>
    </source>
</evidence>
<feature type="chain" id="PRO_5031552274" evidence="2">
    <location>
        <begin position="35"/>
        <end position="189"/>
    </location>
</feature>
<reference evidence="3 4" key="1">
    <citation type="submission" date="2020-08" db="EMBL/GenBank/DDBJ databases">
        <title>Genomic Encyclopedia of Type Strains, Phase IV (KMG-IV): sequencing the most valuable type-strain genomes for metagenomic binning, comparative biology and taxonomic classification.</title>
        <authorList>
            <person name="Goeker M."/>
        </authorList>
    </citation>
    <scope>NUCLEOTIDE SEQUENCE [LARGE SCALE GENOMIC DNA]</scope>
    <source>
        <strain evidence="3 4">DSM 45385</strain>
    </source>
</reference>
<feature type="signal peptide" evidence="2">
    <location>
        <begin position="1"/>
        <end position="34"/>
    </location>
</feature>
<gene>
    <name evidence="3" type="ORF">HNR40_005252</name>
</gene>
<protein>
    <submittedName>
        <fullName evidence="3">Uncharacterized protein</fullName>
    </submittedName>
</protein>
<dbReference type="AlphaFoldDB" id="A0A7W8EHT6"/>
<proteinExistence type="predicted"/>
<dbReference type="Proteomes" id="UP000568380">
    <property type="component" value="Unassembled WGS sequence"/>
</dbReference>
<name>A0A7W8EHT6_9ACTN</name>
<evidence type="ECO:0000313" key="4">
    <source>
        <dbReference type="Proteomes" id="UP000568380"/>
    </source>
</evidence>
<evidence type="ECO:0000256" key="1">
    <source>
        <dbReference type="SAM" id="MobiDB-lite"/>
    </source>
</evidence>
<feature type="region of interest" description="Disordered" evidence="1">
    <location>
        <begin position="36"/>
        <end position="72"/>
    </location>
</feature>
<keyword evidence="4" id="KW-1185">Reference proteome</keyword>
<sequence>MNRLAAHRRRWAFPVLAAALTFTLVPVFTAPAHAVLTQDPDTDHPPPGDTGPDSEPLVEGGETLAGTGNSEPNLAAESTVCINGQGATACFQKPGDMLWVQKTSSRPWATAKAQVYAWDRQRWRYIKTLYCSIDSRWAVGQWGYCNFDIWEDSTRNTWGGYGSGVRLRAVTNTGESTYRWIRNNDNSPG</sequence>
<dbReference type="EMBL" id="JACHIN010000007">
    <property type="protein sequence ID" value="MBB5079766.1"/>
    <property type="molecule type" value="Genomic_DNA"/>
</dbReference>
<dbReference type="RefSeq" id="WP_184965663.1">
    <property type="nucleotide sequence ID" value="NZ_JACHIN010000007.1"/>
</dbReference>
<comment type="caution">
    <text evidence="3">The sequence shown here is derived from an EMBL/GenBank/DDBJ whole genome shotgun (WGS) entry which is preliminary data.</text>
</comment>
<evidence type="ECO:0000313" key="3">
    <source>
        <dbReference type="EMBL" id="MBB5079766.1"/>
    </source>
</evidence>
<organism evidence="3 4">
    <name type="scientific">Nonomuraea endophytica</name>
    <dbReference type="NCBI Taxonomy" id="714136"/>
    <lineage>
        <taxon>Bacteria</taxon>
        <taxon>Bacillati</taxon>
        <taxon>Actinomycetota</taxon>
        <taxon>Actinomycetes</taxon>
        <taxon>Streptosporangiales</taxon>
        <taxon>Streptosporangiaceae</taxon>
        <taxon>Nonomuraea</taxon>
    </lineage>
</organism>
<accession>A0A7W8EHT6</accession>